<feature type="transmembrane region" description="Helical" evidence="1">
    <location>
        <begin position="44"/>
        <end position="62"/>
    </location>
</feature>
<feature type="transmembrane region" description="Helical" evidence="1">
    <location>
        <begin position="149"/>
        <end position="168"/>
    </location>
</feature>
<feature type="transmembrane region" description="Helical" evidence="1">
    <location>
        <begin position="180"/>
        <end position="198"/>
    </location>
</feature>
<keyword evidence="3" id="KW-1185">Reference proteome</keyword>
<reference evidence="2 3" key="1">
    <citation type="submission" date="2017-04" db="EMBL/GenBank/DDBJ databases">
        <title>The whole genome sequencing and assembly of Halobacillus mangrovi strain.</title>
        <authorList>
            <person name="Lee S.-J."/>
            <person name="Park M.-K."/>
            <person name="Kim J.-Y."/>
            <person name="Lee Y.-J."/>
            <person name="Yi H."/>
            <person name="Bahn Y.-S."/>
            <person name="Kim J.F."/>
            <person name="Lee D.-W."/>
        </authorList>
    </citation>
    <scope>NUCLEOTIDE SEQUENCE [LARGE SCALE GENOMIC DNA]</scope>
    <source>
        <strain evidence="2 3">KTB 131</strain>
    </source>
</reference>
<dbReference type="EMBL" id="CP020772">
    <property type="protein sequence ID" value="ARI75987.1"/>
    <property type="molecule type" value="Genomic_DNA"/>
</dbReference>
<dbReference type="STRING" id="402384.HM131_03690"/>
<evidence type="ECO:0000313" key="2">
    <source>
        <dbReference type="EMBL" id="ARI75987.1"/>
    </source>
</evidence>
<dbReference type="KEGG" id="hmn:HM131_03690"/>
<feature type="transmembrane region" description="Helical" evidence="1">
    <location>
        <begin position="115"/>
        <end position="137"/>
    </location>
</feature>
<protein>
    <recommendedName>
        <fullName evidence="4">DUF2834 domain-containing protein</fullName>
    </recommendedName>
</protein>
<evidence type="ECO:0008006" key="4">
    <source>
        <dbReference type="Google" id="ProtNLM"/>
    </source>
</evidence>
<name>A0A1W5ZRV1_9BACI</name>
<dbReference type="RefSeq" id="WP_085028060.1">
    <property type="nucleotide sequence ID" value="NZ_CP020772.1"/>
</dbReference>
<gene>
    <name evidence="2" type="ORF">HM131_03690</name>
</gene>
<evidence type="ECO:0000313" key="3">
    <source>
        <dbReference type="Proteomes" id="UP000192527"/>
    </source>
</evidence>
<keyword evidence="1" id="KW-1133">Transmembrane helix</keyword>
<accession>A0A1W5ZRV1</accession>
<proteinExistence type="predicted"/>
<evidence type="ECO:0000256" key="1">
    <source>
        <dbReference type="SAM" id="Phobius"/>
    </source>
</evidence>
<keyword evidence="1" id="KW-0472">Membrane</keyword>
<dbReference type="Proteomes" id="UP000192527">
    <property type="component" value="Chromosome"/>
</dbReference>
<feature type="transmembrane region" description="Helical" evidence="1">
    <location>
        <begin position="74"/>
        <end position="95"/>
    </location>
</feature>
<dbReference type="PANTHER" id="PTHR36009">
    <property type="match status" value="1"/>
</dbReference>
<organism evidence="2 3">
    <name type="scientific">Halobacillus mangrovi</name>
    <dbReference type="NCBI Taxonomy" id="402384"/>
    <lineage>
        <taxon>Bacteria</taxon>
        <taxon>Bacillati</taxon>
        <taxon>Bacillota</taxon>
        <taxon>Bacilli</taxon>
        <taxon>Bacillales</taxon>
        <taxon>Bacillaceae</taxon>
        <taxon>Halobacillus</taxon>
    </lineage>
</organism>
<sequence length="205" mass="23495">MIRRIILAFVWAVFVLYTWTRAPLGGEGYLQQLIEMDNPDRLLLAVFSLLGIYPVAFAILILKHDESLLPAWPFVLGSFMLGAFSLIPYFFLSSTQKERSNRTPKWLLRFFQSTILHLVLLLGSFSLIVHGIVNGNYSTYTEAFTTSQFVHVMTIDFIVLTALSLFVIGWDQWKNSNKRSWSWMGIVPVIGLIVYILLTRRKEAG</sequence>
<keyword evidence="1" id="KW-0812">Transmembrane</keyword>
<dbReference type="OrthoDB" id="482433at2"/>
<dbReference type="AlphaFoldDB" id="A0A1W5ZRV1"/>
<dbReference type="PANTHER" id="PTHR36009:SF3">
    <property type="entry name" value="TRANSMEMBRANE PROTEIN"/>
    <property type="match status" value="1"/>
</dbReference>